<dbReference type="Proteomes" id="UP001215598">
    <property type="component" value="Unassembled WGS sequence"/>
</dbReference>
<name>A0AAD7N685_9AGAR</name>
<organism evidence="1 2">
    <name type="scientific">Mycena metata</name>
    <dbReference type="NCBI Taxonomy" id="1033252"/>
    <lineage>
        <taxon>Eukaryota</taxon>
        <taxon>Fungi</taxon>
        <taxon>Dikarya</taxon>
        <taxon>Basidiomycota</taxon>
        <taxon>Agaricomycotina</taxon>
        <taxon>Agaricomycetes</taxon>
        <taxon>Agaricomycetidae</taxon>
        <taxon>Agaricales</taxon>
        <taxon>Marasmiineae</taxon>
        <taxon>Mycenaceae</taxon>
        <taxon>Mycena</taxon>
    </lineage>
</organism>
<evidence type="ECO:0000313" key="1">
    <source>
        <dbReference type="EMBL" id="KAJ7748433.1"/>
    </source>
</evidence>
<gene>
    <name evidence="1" type="ORF">B0H16DRAFT_907396</name>
</gene>
<accession>A0AAD7N685</accession>
<reference evidence="1" key="1">
    <citation type="submission" date="2023-03" db="EMBL/GenBank/DDBJ databases">
        <title>Massive genome expansion in bonnet fungi (Mycena s.s.) driven by repeated elements and novel gene families across ecological guilds.</title>
        <authorList>
            <consortium name="Lawrence Berkeley National Laboratory"/>
            <person name="Harder C.B."/>
            <person name="Miyauchi S."/>
            <person name="Viragh M."/>
            <person name="Kuo A."/>
            <person name="Thoen E."/>
            <person name="Andreopoulos B."/>
            <person name="Lu D."/>
            <person name="Skrede I."/>
            <person name="Drula E."/>
            <person name="Henrissat B."/>
            <person name="Morin E."/>
            <person name="Kohler A."/>
            <person name="Barry K."/>
            <person name="LaButti K."/>
            <person name="Morin E."/>
            <person name="Salamov A."/>
            <person name="Lipzen A."/>
            <person name="Mereny Z."/>
            <person name="Hegedus B."/>
            <person name="Baldrian P."/>
            <person name="Stursova M."/>
            <person name="Weitz H."/>
            <person name="Taylor A."/>
            <person name="Grigoriev I.V."/>
            <person name="Nagy L.G."/>
            <person name="Martin F."/>
            <person name="Kauserud H."/>
        </authorList>
    </citation>
    <scope>NUCLEOTIDE SEQUENCE</scope>
    <source>
        <strain evidence="1">CBHHK182m</strain>
    </source>
</reference>
<evidence type="ECO:0000313" key="2">
    <source>
        <dbReference type="Proteomes" id="UP001215598"/>
    </source>
</evidence>
<proteinExistence type="predicted"/>
<dbReference type="EMBL" id="JARKIB010000073">
    <property type="protein sequence ID" value="KAJ7748433.1"/>
    <property type="molecule type" value="Genomic_DNA"/>
</dbReference>
<dbReference type="AlphaFoldDB" id="A0AAD7N685"/>
<keyword evidence="2" id="KW-1185">Reference proteome</keyword>
<sequence>MRILVAGRSGFPCRDGTDTCSAYLTPSPLFLGGGAGEGDTRSSIHPRPFLFSEFRGCDRALKRSLYYVAVLPGVGVGRRVSIPSLRIVHPESVVVYVHLEWAAAGGLCVYIPPSERPLDGATVLPRRMFLPSTPVPRRWRSAGMLRGILTSADNARTPFLPSFPPALPFFVSYFPHVGTDRLFVFYMQSPPSTPNSIRASRTKTARPRLNDKGYLRQTRQQHLRRRGRRGSMITLSEDEVCSFSSLHSFRFEWELSARGGCVLLCFSSIFLGRWRLGTRPG</sequence>
<protein>
    <submittedName>
        <fullName evidence="1">Uncharacterized protein</fullName>
    </submittedName>
</protein>
<comment type="caution">
    <text evidence="1">The sequence shown here is derived from an EMBL/GenBank/DDBJ whole genome shotgun (WGS) entry which is preliminary data.</text>
</comment>